<feature type="region of interest" description="Disordered" evidence="1">
    <location>
        <begin position="48"/>
        <end position="71"/>
    </location>
</feature>
<keyword evidence="3" id="KW-1185">Reference proteome</keyword>
<evidence type="ECO:0000256" key="1">
    <source>
        <dbReference type="SAM" id="MobiDB-lite"/>
    </source>
</evidence>
<dbReference type="Proteomes" id="UP000076502">
    <property type="component" value="Unassembled WGS sequence"/>
</dbReference>
<dbReference type="AlphaFoldDB" id="A0A154P601"/>
<protein>
    <submittedName>
        <fullName evidence="2">Uncharacterized protein</fullName>
    </submittedName>
</protein>
<evidence type="ECO:0000313" key="3">
    <source>
        <dbReference type="Proteomes" id="UP000076502"/>
    </source>
</evidence>
<gene>
    <name evidence="2" type="ORF">WN55_07693</name>
</gene>
<reference evidence="2 3" key="1">
    <citation type="submission" date="2015-07" db="EMBL/GenBank/DDBJ databases">
        <title>The genome of Dufourea novaeangliae.</title>
        <authorList>
            <person name="Pan H."/>
            <person name="Kapheim K."/>
        </authorList>
    </citation>
    <scope>NUCLEOTIDE SEQUENCE [LARGE SCALE GENOMIC DNA]</scope>
    <source>
        <strain evidence="2">0120121106</strain>
        <tissue evidence="2">Whole body</tissue>
    </source>
</reference>
<evidence type="ECO:0000313" key="2">
    <source>
        <dbReference type="EMBL" id="KZC07282.1"/>
    </source>
</evidence>
<accession>A0A154P601</accession>
<name>A0A154P601_DUFNO</name>
<sequence>MGVVVGVHSLRHGGHSQGFRHGGYSHGRGCVGQLSRLGVRQMSRLGVGQLSGQHTGVGGGQKGGEGDELRNRNYSAFVRTNIYYGSR</sequence>
<dbReference type="EMBL" id="KQ434823">
    <property type="protein sequence ID" value="KZC07282.1"/>
    <property type="molecule type" value="Genomic_DNA"/>
</dbReference>
<proteinExistence type="predicted"/>
<organism evidence="2 3">
    <name type="scientific">Dufourea novaeangliae</name>
    <name type="common">Sweat bee</name>
    <dbReference type="NCBI Taxonomy" id="178035"/>
    <lineage>
        <taxon>Eukaryota</taxon>
        <taxon>Metazoa</taxon>
        <taxon>Ecdysozoa</taxon>
        <taxon>Arthropoda</taxon>
        <taxon>Hexapoda</taxon>
        <taxon>Insecta</taxon>
        <taxon>Pterygota</taxon>
        <taxon>Neoptera</taxon>
        <taxon>Endopterygota</taxon>
        <taxon>Hymenoptera</taxon>
        <taxon>Apocrita</taxon>
        <taxon>Aculeata</taxon>
        <taxon>Apoidea</taxon>
        <taxon>Anthophila</taxon>
        <taxon>Halictidae</taxon>
        <taxon>Rophitinae</taxon>
        <taxon>Dufourea</taxon>
    </lineage>
</organism>